<protein>
    <recommendedName>
        <fullName evidence="4">S24 family peptidase</fullName>
    </recommendedName>
</protein>
<dbReference type="AlphaFoldDB" id="A0A8J3DHV4"/>
<dbReference type="CDD" id="cd06462">
    <property type="entry name" value="Peptidase_S24_S26"/>
    <property type="match status" value="1"/>
</dbReference>
<sequence>MISTKLRLPTLGLLTALAALSGGCTLESSPNEVAPVSSLGYREAGRAAMIVEDLGDGRISGPAEGTSMQPLYGKNAYLVINPINYDELKPGMVVAYKDLSGRKVVHALLAKEGKYWTVQGINNAFEDPDYVTPENLLGVVYGSFHAIE</sequence>
<feature type="signal peptide" evidence="1">
    <location>
        <begin position="1"/>
        <end position="21"/>
    </location>
</feature>
<keyword evidence="1" id="KW-0732">Signal</keyword>
<dbReference type="Proteomes" id="UP000642829">
    <property type="component" value="Unassembled WGS sequence"/>
</dbReference>
<gene>
    <name evidence="2" type="ORF">GCM10007047_21060</name>
</gene>
<keyword evidence="3" id="KW-1185">Reference proteome</keyword>
<feature type="chain" id="PRO_5035225988" description="S24 family peptidase" evidence="1">
    <location>
        <begin position="22"/>
        <end position="148"/>
    </location>
</feature>
<evidence type="ECO:0000256" key="1">
    <source>
        <dbReference type="SAM" id="SignalP"/>
    </source>
</evidence>
<dbReference type="RefSeq" id="WP_189514869.1">
    <property type="nucleotide sequence ID" value="NZ_BMXG01000012.1"/>
</dbReference>
<evidence type="ECO:0000313" key="2">
    <source>
        <dbReference type="EMBL" id="GHC04168.1"/>
    </source>
</evidence>
<comment type="caution">
    <text evidence="2">The sequence shown here is derived from an EMBL/GenBank/DDBJ whole genome shotgun (WGS) entry which is preliminary data.</text>
</comment>
<proteinExistence type="predicted"/>
<dbReference type="EMBL" id="BMXG01000012">
    <property type="protein sequence ID" value="GHC04168.1"/>
    <property type="molecule type" value="Genomic_DNA"/>
</dbReference>
<name>A0A8J3DHV4_9BACT</name>
<evidence type="ECO:0008006" key="4">
    <source>
        <dbReference type="Google" id="ProtNLM"/>
    </source>
</evidence>
<reference evidence="2" key="1">
    <citation type="journal article" date="2014" name="Int. J. Syst. Evol. Microbiol.">
        <title>Complete genome sequence of Corynebacterium casei LMG S-19264T (=DSM 44701T), isolated from a smear-ripened cheese.</title>
        <authorList>
            <consortium name="US DOE Joint Genome Institute (JGI-PGF)"/>
            <person name="Walter F."/>
            <person name="Albersmeier A."/>
            <person name="Kalinowski J."/>
            <person name="Ruckert C."/>
        </authorList>
    </citation>
    <scope>NUCLEOTIDE SEQUENCE</scope>
    <source>
        <strain evidence="2">KCTC 12870</strain>
    </source>
</reference>
<organism evidence="2 3">
    <name type="scientific">Cerasicoccus arenae</name>
    <dbReference type="NCBI Taxonomy" id="424488"/>
    <lineage>
        <taxon>Bacteria</taxon>
        <taxon>Pseudomonadati</taxon>
        <taxon>Verrucomicrobiota</taxon>
        <taxon>Opitutia</taxon>
        <taxon>Puniceicoccales</taxon>
        <taxon>Cerasicoccaceae</taxon>
        <taxon>Cerasicoccus</taxon>
    </lineage>
</organism>
<accession>A0A8J3DHV4</accession>
<dbReference type="PROSITE" id="PS51257">
    <property type="entry name" value="PROKAR_LIPOPROTEIN"/>
    <property type="match status" value="1"/>
</dbReference>
<evidence type="ECO:0000313" key="3">
    <source>
        <dbReference type="Proteomes" id="UP000642829"/>
    </source>
</evidence>
<reference evidence="2" key="2">
    <citation type="submission" date="2020-09" db="EMBL/GenBank/DDBJ databases">
        <authorList>
            <person name="Sun Q."/>
            <person name="Kim S."/>
        </authorList>
    </citation>
    <scope>NUCLEOTIDE SEQUENCE</scope>
    <source>
        <strain evidence="2">KCTC 12870</strain>
    </source>
</reference>